<keyword evidence="2" id="KW-1185">Reference proteome</keyword>
<dbReference type="EMBL" id="CM051395">
    <property type="protein sequence ID" value="KAJ4726337.1"/>
    <property type="molecule type" value="Genomic_DNA"/>
</dbReference>
<sequence>MLAKSSSDNSRSPLLQTVDSDHGAEETGQRRRWGWKKVLDVEEAKTQVKFSLPMILTNVIYFAITLVSTMFAGQLGQLELAGATLANSWATATGFAFMVRISGALETLCGQGFGAELYRMLGIYLQSSCIISFFFSIIISFFWWYTEPILILLHQDPNISRQAALYLKGLIPGLFAFGFLENILRFLQTQSIVKQLVFFSALPLAMHFLVAYGLVHWTSLGFEGAALSASVSLWISILLLAIYILCAKKFEHSWEGFSFESFSFIVTSLKLALPSAAMVCSEYWAFEILVFLAGSMPNAEITTSSIAMCTRVSNELGAGNLNRAKNAMFVTLKLSVLLALAVVLALAFGHNIWSSFFNDSPEIMKEFASCIPLLSILITIDSMQGVLSGVVRGCGWQRLAVWANLVTLYVIGMPIATLLGFKLKLYAKGLWIGLICGLSCQTCILFLITLCRKWTRKDVLVIISDKETSFF</sequence>
<reference evidence="1 2" key="1">
    <citation type="journal article" date="2023" name="Science">
        <title>Complex scaffold remodeling in plant triterpene biosynthesis.</title>
        <authorList>
            <person name="De La Pena R."/>
            <person name="Hodgson H."/>
            <person name="Liu J.C."/>
            <person name="Stephenson M.J."/>
            <person name="Martin A.C."/>
            <person name="Owen C."/>
            <person name="Harkess A."/>
            <person name="Leebens-Mack J."/>
            <person name="Jimenez L.E."/>
            <person name="Osbourn A."/>
            <person name="Sattely E.S."/>
        </authorList>
    </citation>
    <scope>NUCLEOTIDE SEQUENCE [LARGE SCALE GENOMIC DNA]</scope>
    <source>
        <strain evidence="2">cv. JPN11</strain>
        <tissue evidence="1">Leaf</tissue>
    </source>
</reference>
<organism evidence="1 2">
    <name type="scientific">Melia azedarach</name>
    <name type="common">Chinaberry tree</name>
    <dbReference type="NCBI Taxonomy" id="155640"/>
    <lineage>
        <taxon>Eukaryota</taxon>
        <taxon>Viridiplantae</taxon>
        <taxon>Streptophyta</taxon>
        <taxon>Embryophyta</taxon>
        <taxon>Tracheophyta</taxon>
        <taxon>Spermatophyta</taxon>
        <taxon>Magnoliopsida</taxon>
        <taxon>eudicotyledons</taxon>
        <taxon>Gunneridae</taxon>
        <taxon>Pentapetalae</taxon>
        <taxon>rosids</taxon>
        <taxon>malvids</taxon>
        <taxon>Sapindales</taxon>
        <taxon>Meliaceae</taxon>
        <taxon>Melia</taxon>
    </lineage>
</organism>
<gene>
    <name evidence="1" type="ORF">OWV82_005066</name>
</gene>
<dbReference type="Proteomes" id="UP001164539">
    <property type="component" value="Chromosome 2"/>
</dbReference>
<evidence type="ECO:0000313" key="1">
    <source>
        <dbReference type="EMBL" id="KAJ4726337.1"/>
    </source>
</evidence>
<name>A0ACC1YRI2_MELAZ</name>
<accession>A0ACC1YRI2</accession>
<proteinExistence type="predicted"/>
<protein>
    <submittedName>
        <fullName evidence="1">Protein DETOXIFICATION</fullName>
    </submittedName>
</protein>
<evidence type="ECO:0000313" key="2">
    <source>
        <dbReference type="Proteomes" id="UP001164539"/>
    </source>
</evidence>
<comment type="caution">
    <text evidence="1">The sequence shown here is derived from an EMBL/GenBank/DDBJ whole genome shotgun (WGS) entry which is preliminary data.</text>
</comment>